<proteinExistence type="inferred from homology"/>
<comment type="similarity">
    <text evidence="1">Belongs to the PPR family. P subfamily.</text>
</comment>
<evidence type="ECO:0000313" key="5">
    <source>
        <dbReference type="Proteomes" id="UP000245207"/>
    </source>
</evidence>
<dbReference type="OrthoDB" id="42736at2759"/>
<evidence type="ECO:0000256" key="3">
    <source>
        <dbReference type="PROSITE-ProRule" id="PRU00708"/>
    </source>
</evidence>
<dbReference type="InterPro" id="IPR002885">
    <property type="entry name" value="PPR_rpt"/>
</dbReference>
<name>A0A2U1QKN9_ARTAN</name>
<dbReference type="Proteomes" id="UP000245207">
    <property type="component" value="Unassembled WGS sequence"/>
</dbReference>
<dbReference type="EMBL" id="PKPP01000060">
    <property type="protein sequence ID" value="PWA98570.1"/>
    <property type="molecule type" value="Genomic_DNA"/>
</dbReference>
<reference evidence="4 5" key="1">
    <citation type="journal article" date="2018" name="Mol. Plant">
        <title>The genome of Artemisia annua provides insight into the evolution of Asteraceae family and artemisinin biosynthesis.</title>
        <authorList>
            <person name="Shen Q."/>
            <person name="Zhang L."/>
            <person name="Liao Z."/>
            <person name="Wang S."/>
            <person name="Yan T."/>
            <person name="Shi P."/>
            <person name="Liu M."/>
            <person name="Fu X."/>
            <person name="Pan Q."/>
            <person name="Wang Y."/>
            <person name="Lv Z."/>
            <person name="Lu X."/>
            <person name="Zhang F."/>
            <person name="Jiang W."/>
            <person name="Ma Y."/>
            <person name="Chen M."/>
            <person name="Hao X."/>
            <person name="Li L."/>
            <person name="Tang Y."/>
            <person name="Lv G."/>
            <person name="Zhou Y."/>
            <person name="Sun X."/>
            <person name="Brodelius P.E."/>
            <person name="Rose J.K.C."/>
            <person name="Tang K."/>
        </authorList>
    </citation>
    <scope>NUCLEOTIDE SEQUENCE [LARGE SCALE GENOMIC DNA]</scope>
    <source>
        <strain evidence="5">cv. Huhao1</strain>
        <tissue evidence="4">Leaf</tissue>
    </source>
</reference>
<dbReference type="InterPro" id="IPR011990">
    <property type="entry name" value="TPR-like_helical_dom_sf"/>
</dbReference>
<feature type="repeat" description="PPR" evidence="3">
    <location>
        <begin position="73"/>
        <end position="107"/>
    </location>
</feature>
<keyword evidence="5" id="KW-1185">Reference proteome</keyword>
<evidence type="ECO:0000256" key="2">
    <source>
        <dbReference type="ARBA" id="ARBA00022737"/>
    </source>
</evidence>
<accession>A0A2U1QKN9</accession>
<dbReference type="Pfam" id="PF12854">
    <property type="entry name" value="PPR_1"/>
    <property type="match status" value="1"/>
</dbReference>
<comment type="caution">
    <text evidence="4">The sequence shown here is derived from an EMBL/GenBank/DDBJ whole genome shotgun (WGS) entry which is preliminary data.</text>
</comment>
<dbReference type="PANTHER" id="PTHR47936:SF1">
    <property type="entry name" value="PENTATRICOPEPTIDE REPEAT-CONTAINING PROTEIN GUN1, CHLOROPLASTIC"/>
    <property type="match status" value="1"/>
</dbReference>
<sequence>MLKYNVSYFLLDAVPSENQVGVASKLAIALTSKGISPDVCTFNSLIQGLCLSSKFETALEVFQDMKNKGCQPDEFTYNMLIDWYCTKGKLDSALRLLNEMESSGCPQNVITYNTLIEGFCKNRKIEEAGKFFD</sequence>
<evidence type="ECO:0000313" key="4">
    <source>
        <dbReference type="EMBL" id="PWA98570.1"/>
    </source>
</evidence>
<dbReference type="PANTHER" id="PTHR47936">
    <property type="entry name" value="PPR_LONG DOMAIN-CONTAINING PROTEIN"/>
    <property type="match status" value="1"/>
</dbReference>
<gene>
    <name evidence="4" type="ORF">CTI12_AA015860</name>
</gene>
<dbReference type="Gene3D" id="1.25.40.10">
    <property type="entry name" value="Tetratricopeptide repeat domain"/>
    <property type="match status" value="1"/>
</dbReference>
<dbReference type="AlphaFoldDB" id="A0A2U1QKN9"/>
<organism evidence="4 5">
    <name type="scientific">Artemisia annua</name>
    <name type="common">Sweet wormwood</name>
    <dbReference type="NCBI Taxonomy" id="35608"/>
    <lineage>
        <taxon>Eukaryota</taxon>
        <taxon>Viridiplantae</taxon>
        <taxon>Streptophyta</taxon>
        <taxon>Embryophyta</taxon>
        <taxon>Tracheophyta</taxon>
        <taxon>Spermatophyta</taxon>
        <taxon>Magnoliopsida</taxon>
        <taxon>eudicotyledons</taxon>
        <taxon>Gunneridae</taxon>
        <taxon>Pentapetalae</taxon>
        <taxon>asterids</taxon>
        <taxon>campanulids</taxon>
        <taxon>Asterales</taxon>
        <taxon>Asteraceae</taxon>
        <taxon>Asteroideae</taxon>
        <taxon>Anthemideae</taxon>
        <taxon>Artemisiinae</taxon>
        <taxon>Artemisia</taxon>
    </lineage>
</organism>
<dbReference type="NCBIfam" id="TIGR00756">
    <property type="entry name" value="PPR"/>
    <property type="match status" value="3"/>
</dbReference>
<keyword evidence="2" id="KW-0677">Repeat</keyword>
<dbReference type="PROSITE" id="PS51375">
    <property type="entry name" value="PPR"/>
    <property type="match status" value="3"/>
</dbReference>
<dbReference type="FunFam" id="1.25.40.10:FF:000294">
    <property type="entry name" value="Pentatricopeptide repeat-containing protein At1g09900"/>
    <property type="match status" value="1"/>
</dbReference>
<feature type="repeat" description="PPR" evidence="3">
    <location>
        <begin position="108"/>
        <end position="133"/>
    </location>
</feature>
<dbReference type="Pfam" id="PF13041">
    <property type="entry name" value="PPR_2"/>
    <property type="match status" value="1"/>
</dbReference>
<dbReference type="STRING" id="35608.A0A2U1QKN9"/>
<protein>
    <submittedName>
        <fullName evidence="4">Pentatricopeptide repeat (PPR) superfamily protein</fullName>
    </submittedName>
</protein>
<evidence type="ECO:0000256" key="1">
    <source>
        <dbReference type="ARBA" id="ARBA00007626"/>
    </source>
</evidence>
<feature type="repeat" description="PPR" evidence="3">
    <location>
        <begin position="38"/>
        <end position="72"/>
    </location>
</feature>